<keyword evidence="1" id="KW-1133">Transmembrane helix</keyword>
<comment type="caution">
    <text evidence="2">The sequence shown here is derived from an EMBL/GenBank/DDBJ whole genome shotgun (WGS) entry which is preliminary data.</text>
</comment>
<evidence type="ECO:0000313" key="3">
    <source>
        <dbReference type="Proteomes" id="UP000429607"/>
    </source>
</evidence>
<keyword evidence="1" id="KW-0472">Membrane</keyword>
<accession>A0A6A3IKI0</accession>
<dbReference type="EMBL" id="QXFV01003035">
    <property type="protein sequence ID" value="KAE8980614.1"/>
    <property type="molecule type" value="Genomic_DNA"/>
</dbReference>
<dbReference type="AlphaFoldDB" id="A0A6A3IKI0"/>
<protein>
    <submittedName>
        <fullName evidence="2">Uncharacterized protein</fullName>
    </submittedName>
</protein>
<sequence length="74" mass="8445">MFLRKSLEIEPKNAKARQLLVQLKKKKRDQKALEKKLPALIAAVVPVIIAILIHMYIGKPNYAFDNSSNDIETE</sequence>
<gene>
    <name evidence="2" type="ORF">PR001_g24233</name>
</gene>
<reference evidence="2 3" key="1">
    <citation type="submission" date="2018-09" db="EMBL/GenBank/DDBJ databases">
        <title>Genomic investigation of the strawberry pathogen Phytophthora fragariae indicates pathogenicity is determined by transcriptional variation in three key races.</title>
        <authorList>
            <person name="Adams T.M."/>
            <person name="Armitage A.D."/>
            <person name="Sobczyk M.K."/>
            <person name="Bates H.J."/>
            <person name="Dunwell J.M."/>
            <person name="Nellist C.F."/>
            <person name="Harrison R.J."/>
        </authorList>
    </citation>
    <scope>NUCLEOTIDE SEQUENCE [LARGE SCALE GENOMIC DNA]</scope>
    <source>
        <strain evidence="2 3">SCRP249</strain>
    </source>
</reference>
<organism evidence="2 3">
    <name type="scientific">Phytophthora rubi</name>
    <dbReference type="NCBI Taxonomy" id="129364"/>
    <lineage>
        <taxon>Eukaryota</taxon>
        <taxon>Sar</taxon>
        <taxon>Stramenopiles</taxon>
        <taxon>Oomycota</taxon>
        <taxon>Peronosporomycetes</taxon>
        <taxon>Peronosporales</taxon>
        <taxon>Peronosporaceae</taxon>
        <taxon>Phytophthora</taxon>
    </lineage>
</organism>
<evidence type="ECO:0000256" key="1">
    <source>
        <dbReference type="SAM" id="Phobius"/>
    </source>
</evidence>
<feature type="transmembrane region" description="Helical" evidence="1">
    <location>
        <begin position="37"/>
        <end position="57"/>
    </location>
</feature>
<name>A0A6A3IKI0_9STRA</name>
<evidence type="ECO:0000313" key="2">
    <source>
        <dbReference type="EMBL" id="KAE8980614.1"/>
    </source>
</evidence>
<keyword evidence="1" id="KW-0812">Transmembrane</keyword>
<proteinExistence type="predicted"/>
<dbReference type="Proteomes" id="UP000429607">
    <property type="component" value="Unassembled WGS sequence"/>
</dbReference>